<dbReference type="Proteomes" id="UP000694843">
    <property type="component" value="Unplaced"/>
</dbReference>
<dbReference type="GeneID" id="108680957"/>
<dbReference type="KEGG" id="hazt:108680957"/>
<feature type="chain" id="PRO_5034965774" evidence="2">
    <location>
        <begin position="18"/>
        <end position="314"/>
    </location>
</feature>
<evidence type="ECO:0000256" key="2">
    <source>
        <dbReference type="SAM" id="SignalP"/>
    </source>
</evidence>
<keyword evidence="1 5" id="KW-0812">Transmembrane</keyword>
<proteinExistence type="predicted"/>
<keyword evidence="1" id="KW-1133">Transmembrane helix</keyword>
<dbReference type="InterPro" id="IPR007110">
    <property type="entry name" value="Ig-like_dom"/>
</dbReference>
<gene>
    <name evidence="5" type="primary">LOC108680957</name>
</gene>
<feature type="signal peptide" evidence="2">
    <location>
        <begin position="1"/>
        <end position="17"/>
    </location>
</feature>
<organism evidence="4 5">
    <name type="scientific">Hyalella azteca</name>
    <name type="common">Amphipod</name>
    <dbReference type="NCBI Taxonomy" id="294128"/>
    <lineage>
        <taxon>Eukaryota</taxon>
        <taxon>Metazoa</taxon>
        <taxon>Ecdysozoa</taxon>
        <taxon>Arthropoda</taxon>
        <taxon>Crustacea</taxon>
        <taxon>Multicrustacea</taxon>
        <taxon>Malacostraca</taxon>
        <taxon>Eumalacostraca</taxon>
        <taxon>Peracarida</taxon>
        <taxon>Amphipoda</taxon>
        <taxon>Senticaudata</taxon>
        <taxon>Talitrida</taxon>
        <taxon>Talitroidea</taxon>
        <taxon>Hyalellidae</taxon>
        <taxon>Hyalella</taxon>
    </lineage>
</organism>
<accession>A0A8B7PJ58</accession>
<dbReference type="AlphaFoldDB" id="A0A8B7PJ58"/>
<dbReference type="SUPFAM" id="SSF48726">
    <property type="entry name" value="Immunoglobulin"/>
    <property type="match status" value="2"/>
</dbReference>
<dbReference type="PROSITE" id="PS50835">
    <property type="entry name" value="IG_LIKE"/>
    <property type="match status" value="1"/>
</dbReference>
<feature type="transmembrane region" description="Helical" evidence="1">
    <location>
        <begin position="244"/>
        <end position="267"/>
    </location>
</feature>
<dbReference type="InterPro" id="IPR036179">
    <property type="entry name" value="Ig-like_dom_sf"/>
</dbReference>
<dbReference type="RefSeq" id="XP_018025381.1">
    <property type="nucleotide sequence ID" value="XM_018169892.2"/>
</dbReference>
<keyword evidence="4" id="KW-1185">Reference proteome</keyword>
<evidence type="ECO:0000259" key="3">
    <source>
        <dbReference type="PROSITE" id="PS50835"/>
    </source>
</evidence>
<keyword evidence="2" id="KW-0732">Signal</keyword>
<evidence type="ECO:0000313" key="4">
    <source>
        <dbReference type="Proteomes" id="UP000694843"/>
    </source>
</evidence>
<sequence>MNFLMFVALTLLPQAFASPKVPKMSITLEDGSFVGSSLEMPPEQSLALICTVHGYESSHKLLWYEEGRVLNHQSTIEGGAFMQQQQLSLTNLSADDCDRKLTCIYGDGDQVEVAKSTTIKCPGKGLSITLENGTSVNSIVNIIPGQRLSLICTIHGYELEHDLVWYQGGRVLGNQSTTHKDAFMQQQELFFTKLHARDCGREMTCMNGGKDQLKIILMCPSSQASAAPPPQSEVTTSLVEPHRFLGYTTFLVVFLILMLLCATLTTFKSLRSDLKVRITRIRKHAMSFWRNLNFGTRRSGSTALDPSESEGFIV</sequence>
<feature type="domain" description="Ig-like" evidence="3">
    <location>
        <begin position="22"/>
        <end position="120"/>
    </location>
</feature>
<evidence type="ECO:0000313" key="5">
    <source>
        <dbReference type="RefSeq" id="XP_018025381.1"/>
    </source>
</evidence>
<name>A0A8B7PJ58_HYAAZ</name>
<evidence type="ECO:0000256" key="1">
    <source>
        <dbReference type="SAM" id="Phobius"/>
    </source>
</evidence>
<reference evidence="5" key="1">
    <citation type="submission" date="2025-08" db="UniProtKB">
        <authorList>
            <consortium name="RefSeq"/>
        </authorList>
    </citation>
    <scope>IDENTIFICATION</scope>
    <source>
        <tissue evidence="5">Whole organism</tissue>
    </source>
</reference>
<keyword evidence="1" id="KW-0472">Membrane</keyword>
<protein>
    <submittedName>
        <fullName evidence="5">Transmembrane and immunoglobulin domain-containing protein 1 isoform X1</fullName>
    </submittedName>
</protein>